<dbReference type="InterPro" id="IPR027417">
    <property type="entry name" value="P-loop_NTPase"/>
</dbReference>
<dbReference type="GeneID" id="19969819"/>
<dbReference type="VEuPathDB" id="FungiDB:HMPREF1541_02480"/>
<dbReference type="GO" id="GO:0046872">
    <property type="term" value="F:metal ion binding"/>
    <property type="evidence" value="ECO:0007669"/>
    <property type="project" value="UniProtKB-KW"/>
</dbReference>
<dbReference type="OrthoDB" id="391988at2759"/>
<keyword evidence="8" id="KW-1185">Reference proteome</keyword>
<sequence length="418" mass="45996">MLSPPCPSCRLAVKARLRNKVLALQLSRRAINSKSWYWDTTPPSDQQLAAARWFFKQHPPRKLWTATEWRKNNEDPTGVLVPEVAFLGRSNVGKSSLLNAVLDSPGLNRVGPRPGKTALLHAWGLSATNPTTGGALRGWKGQTDTRVAVLDAPGYGYASRTEWGAEIVTYLKRRKQLRRVFVLIDAVHGVKKHDEQMLDLLRDSNIPHQLIASKIDRQKHLDASMQRLQEVAQPRGSSNALAGLGEILAVGGLEAPKNKNIGVSDVQWAVLRAAGIDGFAVENYLRLAGEEAMKHSAAPRSSNARSHLGETEVLPLAHSQTSDRPPRATTLSQSAEAPQNPRQHRSAAVRDPVMEFLEPEKPLSTELKPRVYRGMDALEEAVGLNPGVKHRPRTAASRSRTVARARASKVNPLRARAR</sequence>
<evidence type="ECO:0000313" key="7">
    <source>
        <dbReference type="EMBL" id="ETN43321.1"/>
    </source>
</evidence>
<dbReference type="eggNOG" id="KOG2486">
    <property type="taxonomic scope" value="Eukaryota"/>
</dbReference>
<dbReference type="HOGENOM" id="CLU_657233_0_0_1"/>
<dbReference type="InterPro" id="IPR052279">
    <property type="entry name" value="EngB_GTPase"/>
</dbReference>
<dbReference type="Pfam" id="PF01926">
    <property type="entry name" value="MMR_HSR1"/>
    <property type="match status" value="1"/>
</dbReference>
<dbReference type="RefSeq" id="XP_008715057.1">
    <property type="nucleotide sequence ID" value="XM_008716835.1"/>
</dbReference>
<keyword evidence="4" id="KW-0342">GTP-binding</keyword>
<dbReference type="PANTHER" id="PTHR46498:SF1">
    <property type="entry name" value="GTP-BINDING PROTEIN 8"/>
    <property type="match status" value="1"/>
</dbReference>
<dbReference type="InParanoid" id="W2S3P1"/>
<dbReference type="PANTHER" id="PTHR46498">
    <property type="entry name" value="GTP-BINDING PROTEIN 8"/>
    <property type="match status" value="1"/>
</dbReference>
<reference evidence="7 8" key="1">
    <citation type="submission" date="2013-03" db="EMBL/GenBank/DDBJ databases">
        <title>The Genome Sequence of Phialophora europaea CBS 101466.</title>
        <authorList>
            <consortium name="The Broad Institute Genomics Platform"/>
            <person name="Cuomo C."/>
            <person name="de Hoog S."/>
            <person name="Gorbushina A."/>
            <person name="Walker B."/>
            <person name="Young S.K."/>
            <person name="Zeng Q."/>
            <person name="Gargeya S."/>
            <person name="Fitzgerald M."/>
            <person name="Haas B."/>
            <person name="Abouelleil A."/>
            <person name="Allen A.W."/>
            <person name="Alvarado L."/>
            <person name="Arachchi H.M."/>
            <person name="Berlin A.M."/>
            <person name="Chapman S.B."/>
            <person name="Gainer-Dewar J."/>
            <person name="Goldberg J."/>
            <person name="Griggs A."/>
            <person name="Gujja S."/>
            <person name="Hansen M."/>
            <person name="Howarth C."/>
            <person name="Imamovic A."/>
            <person name="Ireland A."/>
            <person name="Larimer J."/>
            <person name="McCowan C."/>
            <person name="Murphy C."/>
            <person name="Pearson M."/>
            <person name="Poon T.W."/>
            <person name="Priest M."/>
            <person name="Roberts A."/>
            <person name="Saif S."/>
            <person name="Shea T."/>
            <person name="Sisk P."/>
            <person name="Sykes S."/>
            <person name="Wortman J."/>
            <person name="Nusbaum C."/>
            <person name="Birren B."/>
        </authorList>
    </citation>
    <scope>NUCLEOTIDE SEQUENCE [LARGE SCALE GENOMIC DNA]</scope>
    <source>
        <strain evidence="7 8">CBS 101466</strain>
    </source>
</reference>
<dbReference type="Proteomes" id="UP000030752">
    <property type="component" value="Unassembled WGS sequence"/>
</dbReference>
<dbReference type="EMBL" id="KB822718">
    <property type="protein sequence ID" value="ETN43321.1"/>
    <property type="molecule type" value="Genomic_DNA"/>
</dbReference>
<evidence type="ECO:0000256" key="2">
    <source>
        <dbReference type="ARBA" id="ARBA00022741"/>
    </source>
</evidence>
<evidence type="ECO:0000256" key="1">
    <source>
        <dbReference type="ARBA" id="ARBA00022723"/>
    </source>
</evidence>
<dbReference type="InterPro" id="IPR006073">
    <property type="entry name" value="GTP-bd"/>
</dbReference>
<proteinExistence type="predicted"/>
<feature type="domain" description="EngB-type G" evidence="6">
    <location>
        <begin position="80"/>
        <end position="276"/>
    </location>
</feature>
<dbReference type="Gene3D" id="3.40.50.300">
    <property type="entry name" value="P-loop containing nucleotide triphosphate hydrolases"/>
    <property type="match status" value="1"/>
</dbReference>
<keyword evidence="2" id="KW-0547">Nucleotide-binding</keyword>
<dbReference type="AlphaFoldDB" id="W2S3P1"/>
<name>W2S3P1_CYPE1</name>
<accession>W2S3P1</accession>
<dbReference type="STRING" id="1220924.W2S3P1"/>
<keyword evidence="3" id="KW-0460">Magnesium</keyword>
<dbReference type="InterPro" id="IPR030393">
    <property type="entry name" value="G_ENGB_dom"/>
</dbReference>
<evidence type="ECO:0000256" key="5">
    <source>
        <dbReference type="SAM" id="MobiDB-lite"/>
    </source>
</evidence>
<protein>
    <submittedName>
        <fullName evidence="7">Ribosome biogenesis GTP-binding protein YsxC</fullName>
    </submittedName>
</protein>
<evidence type="ECO:0000256" key="3">
    <source>
        <dbReference type="ARBA" id="ARBA00022842"/>
    </source>
</evidence>
<dbReference type="CDD" id="cd01876">
    <property type="entry name" value="YihA_EngB"/>
    <property type="match status" value="1"/>
</dbReference>
<dbReference type="GO" id="GO:0005739">
    <property type="term" value="C:mitochondrion"/>
    <property type="evidence" value="ECO:0007669"/>
    <property type="project" value="TreeGrafter"/>
</dbReference>
<dbReference type="PROSITE" id="PS51706">
    <property type="entry name" value="G_ENGB"/>
    <property type="match status" value="1"/>
</dbReference>
<keyword evidence="1" id="KW-0479">Metal-binding</keyword>
<evidence type="ECO:0000256" key="4">
    <source>
        <dbReference type="ARBA" id="ARBA00023134"/>
    </source>
</evidence>
<feature type="region of interest" description="Disordered" evidence="5">
    <location>
        <begin position="315"/>
        <end position="347"/>
    </location>
</feature>
<dbReference type="GO" id="GO:0005525">
    <property type="term" value="F:GTP binding"/>
    <property type="evidence" value="ECO:0007669"/>
    <property type="project" value="UniProtKB-KW"/>
</dbReference>
<feature type="region of interest" description="Disordered" evidence="5">
    <location>
        <begin position="384"/>
        <end position="418"/>
    </location>
</feature>
<evidence type="ECO:0000313" key="8">
    <source>
        <dbReference type="Proteomes" id="UP000030752"/>
    </source>
</evidence>
<dbReference type="SUPFAM" id="SSF52540">
    <property type="entry name" value="P-loop containing nucleoside triphosphate hydrolases"/>
    <property type="match status" value="1"/>
</dbReference>
<gene>
    <name evidence="7" type="ORF">HMPREF1541_02480</name>
</gene>
<evidence type="ECO:0000259" key="6">
    <source>
        <dbReference type="PROSITE" id="PS51706"/>
    </source>
</evidence>
<organism evidence="7 8">
    <name type="scientific">Cyphellophora europaea (strain CBS 101466)</name>
    <name type="common">Phialophora europaea</name>
    <dbReference type="NCBI Taxonomy" id="1220924"/>
    <lineage>
        <taxon>Eukaryota</taxon>
        <taxon>Fungi</taxon>
        <taxon>Dikarya</taxon>
        <taxon>Ascomycota</taxon>
        <taxon>Pezizomycotina</taxon>
        <taxon>Eurotiomycetes</taxon>
        <taxon>Chaetothyriomycetidae</taxon>
        <taxon>Chaetothyriales</taxon>
        <taxon>Cyphellophoraceae</taxon>
        <taxon>Cyphellophora</taxon>
    </lineage>
</organism>
<feature type="compositionally biased region" description="Polar residues" evidence="5">
    <location>
        <begin position="318"/>
        <end position="341"/>
    </location>
</feature>